<accession>A0ABD1H089</accession>
<comment type="caution">
    <text evidence="2">The sequence shown here is derived from an EMBL/GenBank/DDBJ whole genome shotgun (WGS) entry which is preliminary data.</text>
</comment>
<dbReference type="EMBL" id="JBEAFC010000007">
    <property type="protein sequence ID" value="KAL1549829.1"/>
    <property type="molecule type" value="Genomic_DNA"/>
</dbReference>
<evidence type="ECO:0000313" key="2">
    <source>
        <dbReference type="EMBL" id="KAL1549829.1"/>
    </source>
</evidence>
<dbReference type="Proteomes" id="UP001567538">
    <property type="component" value="Unassembled WGS sequence"/>
</dbReference>
<name>A0ABD1H089_SALDI</name>
<evidence type="ECO:0000259" key="1">
    <source>
        <dbReference type="PROSITE" id="PS50878"/>
    </source>
</evidence>
<dbReference type="AlphaFoldDB" id="A0ABD1H089"/>
<evidence type="ECO:0000313" key="3">
    <source>
        <dbReference type="Proteomes" id="UP001567538"/>
    </source>
</evidence>
<dbReference type="Pfam" id="PF00078">
    <property type="entry name" value="RVT_1"/>
    <property type="match status" value="1"/>
</dbReference>
<reference evidence="2 3" key="1">
    <citation type="submission" date="2024-06" db="EMBL/GenBank/DDBJ databases">
        <title>A chromosome level genome sequence of Diviner's sage (Salvia divinorum).</title>
        <authorList>
            <person name="Ford S.A."/>
            <person name="Ro D.-K."/>
            <person name="Ness R.W."/>
            <person name="Phillips M.A."/>
        </authorList>
    </citation>
    <scope>NUCLEOTIDE SEQUENCE [LARGE SCALE GENOMIC DNA]</scope>
    <source>
        <strain evidence="2">SAF-2024a</strain>
        <tissue evidence="2">Leaf</tissue>
    </source>
</reference>
<keyword evidence="3" id="KW-1185">Reference proteome</keyword>
<protein>
    <submittedName>
        <fullName evidence="2">Rhamnogalacturonan endolyase</fullName>
        <ecNumber evidence="2">4.2.2.23</ecNumber>
    </submittedName>
</protein>
<sequence length="155" mass="18126">MDNIHLAQELMQGYADKKNSLRCTIKIDLCKAYDTIDYDFLRTVLNGLNFHLKFMYWVMQCVSSPRFSIAINDSPYGFFEGKRGIRQGDPMSPSLFIFCMEYLSRLLVVRISNNDFHYHAECARKKITYLAFADDLMLFGRGDFMSMTILAYMMQ</sequence>
<organism evidence="2 3">
    <name type="scientific">Salvia divinorum</name>
    <name type="common">Maria pastora</name>
    <name type="synonym">Diviner's sage</name>
    <dbReference type="NCBI Taxonomy" id="28513"/>
    <lineage>
        <taxon>Eukaryota</taxon>
        <taxon>Viridiplantae</taxon>
        <taxon>Streptophyta</taxon>
        <taxon>Embryophyta</taxon>
        <taxon>Tracheophyta</taxon>
        <taxon>Spermatophyta</taxon>
        <taxon>Magnoliopsida</taxon>
        <taxon>eudicotyledons</taxon>
        <taxon>Gunneridae</taxon>
        <taxon>Pentapetalae</taxon>
        <taxon>asterids</taxon>
        <taxon>lamiids</taxon>
        <taxon>Lamiales</taxon>
        <taxon>Lamiaceae</taxon>
        <taxon>Nepetoideae</taxon>
        <taxon>Mentheae</taxon>
        <taxon>Salviinae</taxon>
        <taxon>Salvia</taxon>
        <taxon>Salvia subgen. Calosphace</taxon>
    </lineage>
</organism>
<dbReference type="InterPro" id="IPR052343">
    <property type="entry name" value="Retrotransposon-Effector_Assoc"/>
</dbReference>
<dbReference type="PANTHER" id="PTHR46890">
    <property type="entry name" value="NON-LTR RETROLELEMENT REVERSE TRANSCRIPTASE-LIKE PROTEIN-RELATED"/>
    <property type="match status" value="1"/>
</dbReference>
<dbReference type="PROSITE" id="PS50878">
    <property type="entry name" value="RT_POL"/>
    <property type="match status" value="1"/>
</dbReference>
<dbReference type="InterPro" id="IPR000477">
    <property type="entry name" value="RT_dom"/>
</dbReference>
<dbReference type="PANTHER" id="PTHR46890:SF1">
    <property type="entry name" value="REVERSE TRANSCRIPTASE DOMAIN-CONTAINING PROTEIN"/>
    <property type="match status" value="1"/>
</dbReference>
<keyword evidence="2" id="KW-0456">Lyase</keyword>
<dbReference type="GO" id="GO:0102210">
    <property type="term" value="F:rhamnogalacturonan endolyase activity"/>
    <property type="evidence" value="ECO:0007669"/>
    <property type="project" value="UniProtKB-EC"/>
</dbReference>
<gene>
    <name evidence="2" type="ORF">AAHA92_17872</name>
</gene>
<dbReference type="EC" id="4.2.2.23" evidence="2"/>
<proteinExistence type="predicted"/>
<feature type="domain" description="Reverse transcriptase" evidence="1">
    <location>
        <begin position="1"/>
        <end position="155"/>
    </location>
</feature>